<dbReference type="InParanoid" id="B9S1C6"/>
<keyword evidence="3" id="KW-1185">Reference proteome</keyword>
<feature type="region of interest" description="Disordered" evidence="1">
    <location>
        <begin position="37"/>
        <end position="89"/>
    </location>
</feature>
<reference evidence="3" key="1">
    <citation type="journal article" date="2010" name="Nat. Biotechnol.">
        <title>Draft genome sequence of the oilseed species Ricinus communis.</title>
        <authorList>
            <person name="Chan A.P."/>
            <person name="Crabtree J."/>
            <person name="Zhao Q."/>
            <person name="Lorenzi H."/>
            <person name="Orvis J."/>
            <person name="Puiu D."/>
            <person name="Melake-Berhan A."/>
            <person name="Jones K.M."/>
            <person name="Redman J."/>
            <person name="Chen G."/>
            <person name="Cahoon E.B."/>
            <person name="Gedil M."/>
            <person name="Stanke M."/>
            <person name="Haas B.J."/>
            <person name="Wortman J.R."/>
            <person name="Fraser-Liggett C.M."/>
            <person name="Ravel J."/>
            <person name="Rabinowicz P.D."/>
        </authorList>
    </citation>
    <scope>NUCLEOTIDE SEQUENCE [LARGE SCALE GENOMIC DNA]</scope>
    <source>
        <strain evidence="3">cv. Hale</strain>
    </source>
</reference>
<dbReference type="AlphaFoldDB" id="B9S1C6"/>
<dbReference type="EMBL" id="EQ973843">
    <property type="protein sequence ID" value="EEF42591.1"/>
    <property type="molecule type" value="Genomic_DNA"/>
</dbReference>
<evidence type="ECO:0000313" key="2">
    <source>
        <dbReference type="EMBL" id="EEF42591.1"/>
    </source>
</evidence>
<sequence>MLVYMIMLVEKNMMIMSLMMQKLTSSVDIPSNMVPVDEKSSYKTIQGEDIWDQREESAEEKTKKPSQAAAGSTKKLQKKPSQVAESFSQ</sequence>
<feature type="compositionally biased region" description="Basic and acidic residues" evidence="1">
    <location>
        <begin position="51"/>
        <end position="63"/>
    </location>
</feature>
<evidence type="ECO:0000313" key="3">
    <source>
        <dbReference type="Proteomes" id="UP000008311"/>
    </source>
</evidence>
<name>B9S1C6_RICCO</name>
<dbReference type="Proteomes" id="UP000008311">
    <property type="component" value="Unassembled WGS sequence"/>
</dbReference>
<accession>B9S1C6</accession>
<feature type="compositionally biased region" description="Polar residues" evidence="1">
    <location>
        <begin position="79"/>
        <end position="89"/>
    </location>
</feature>
<protein>
    <submittedName>
        <fullName evidence="2">Uncharacterized protein</fullName>
    </submittedName>
</protein>
<gene>
    <name evidence="2" type="ORF">RCOM_1655820</name>
</gene>
<evidence type="ECO:0000256" key="1">
    <source>
        <dbReference type="SAM" id="MobiDB-lite"/>
    </source>
</evidence>
<organism evidence="2 3">
    <name type="scientific">Ricinus communis</name>
    <name type="common">Castor bean</name>
    <dbReference type="NCBI Taxonomy" id="3988"/>
    <lineage>
        <taxon>Eukaryota</taxon>
        <taxon>Viridiplantae</taxon>
        <taxon>Streptophyta</taxon>
        <taxon>Embryophyta</taxon>
        <taxon>Tracheophyta</taxon>
        <taxon>Spermatophyta</taxon>
        <taxon>Magnoliopsida</taxon>
        <taxon>eudicotyledons</taxon>
        <taxon>Gunneridae</taxon>
        <taxon>Pentapetalae</taxon>
        <taxon>rosids</taxon>
        <taxon>fabids</taxon>
        <taxon>Malpighiales</taxon>
        <taxon>Euphorbiaceae</taxon>
        <taxon>Acalyphoideae</taxon>
        <taxon>Acalypheae</taxon>
        <taxon>Ricinus</taxon>
    </lineage>
</organism>
<proteinExistence type="predicted"/>